<evidence type="ECO:0000313" key="2">
    <source>
        <dbReference type="EMBL" id="GAA0285990.1"/>
    </source>
</evidence>
<keyword evidence="3" id="KW-1185">Reference proteome</keyword>
<evidence type="ECO:0000256" key="1">
    <source>
        <dbReference type="SAM" id="MobiDB-lite"/>
    </source>
</evidence>
<name>A0ABP3EZ49_9ACTN</name>
<organism evidence="2 3">
    <name type="scientific">Streptomyces polychromogenes</name>
    <dbReference type="NCBI Taxonomy" id="67342"/>
    <lineage>
        <taxon>Bacteria</taxon>
        <taxon>Bacillati</taxon>
        <taxon>Actinomycetota</taxon>
        <taxon>Actinomycetes</taxon>
        <taxon>Kitasatosporales</taxon>
        <taxon>Streptomycetaceae</taxon>
        <taxon>Streptomyces</taxon>
    </lineage>
</organism>
<sequence length="208" mass="22202">MISPTDPDVAFGWHPEMGVAAAVADARPYLDEVLREHGFRHSSSLDVYLLPAGTSYEAAIRSTAAASRRFQEAHITVAADPRLATIRPATHLGTKADGPSHLRQGVDVAHILEKIHERHGSSDSAHGSVIDTAATWCEQLGTAAARELADDLRSLSTEVREPVRPPSRTTQARAASASSPHRPGSMPTVPPTTSLSSSAPPRASRRTR</sequence>
<gene>
    <name evidence="2" type="ORF">GCM10010302_25330</name>
</gene>
<dbReference type="Proteomes" id="UP001501867">
    <property type="component" value="Unassembled WGS sequence"/>
</dbReference>
<comment type="caution">
    <text evidence="2">The sequence shown here is derived from an EMBL/GenBank/DDBJ whole genome shotgun (WGS) entry which is preliminary data.</text>
</comment>
<feature type="compositionally biased region" description="Low complexity" evidence="1">
    <location>
        <begin position="167"/>
        <end position="179"/>
    </location>
</feature>
<reference evidence="3" key="1">
    <citation type="journal article" date="2019" name="Int. J. Syst. Evol. Microbiol.">
        <title>The Global Catalogue of Microorganisms (GCM) 10K type strain sequencing project: providing services to taxonomists for standard genome sequencing and annotation.</title>
        <authorList>
            <consortium name="The Broad Institute Genomics Platform"/>
            <consortium name="The Broad Institute Genome Sequencing Center for Infectious Disease"/>
            <person name="Wu L."/>
            <person name="Ma J."/>
        </authorList>
    </citation>
    <scope>NUCLEOTIDE SEQUENCE [LARGE SCALE GENOMIC DNA]</scope>
    <source>
        <strain evidence="3">JCM 4505</strain>
    </source>
</reference>
<feature type="compositionally biased region" description="Low complexity" evidence="1">
    <location>
        <begin position="191"/>
        <end position="202"/>
    </location>
</feature>
<evidence type="ECO:0000313" key="3">
    <source>
        <dbReference type="Proteomes" id="UP001501867"/>
    </source>
</evidence>
<proteinExistence type="predicted"/>
<protein>
    <submittedName>
        <fullName evidence="2">Uncharacterized protein</fullName>
    </submittedName>
</protein>
<accession>A0ABP3EZ49</accession>
<dbReference type="EMBL" id="BAAABV010000015">
    <property type="protein sequence ID" value="GAA0285990.1"/>
    <property type="molecule type" value="Genomic_DNA"/>
</dbReference>
<feature type="region of interest" description="Disordered" evidence="1">
    <location>
        <begin position="156"/>
        <end position="208"/>
    </location>
</feature>